<dbReference type="PRINTS" id="PR01590">
    <property type="entry name" value="HTHFIS"/>
</dbReference>
<dbReference type="GO" id="GO:0043565">
    <property type="term" value="F:sequence-specific DNA binding"/>
    <property type="evidence" value="ECO:0007669"/>
    <property type="project" value="InterPro"/>
</dbReference>
<dbReference type="PATRIC" id="fig|742734.4.peg.1698"/>
<organism evidence="8 9">
    <name type="scientific">[Clostridium] citroniae WAL-19142</name>
    <dbReference type="NCBI Taxonomy" id="742734"/>
    <lineage>
        <taxon>Bacteria</taxon>
        <taxon>Bacillati</taxon>
        <taxon>Bacillota</taxon>
        <taxon>Clostridia</taxon>
        <taxon>Lachnospirales</taxon>
        <taxon>Lachnospiraceae</taxon>
        <taxon>Enterocloster</taxon>
    </lineage>
</organism>
<dbReference type="Gene3D" id="3.40.50.2300">
    <property type="match status" value="1"/>
</dbReference>
<evidence type="ECO:0008006" key="10">
    <source>
        <dbReference type="Google" id="ProtNLM"/>
    </source>
</evidence>
<name>A0A0J9C9J5_9FIRM</name>
<evidence type="ECO:0000256" key="4">
    <source>
        <dbReference type="ARBA" id="ARBA00023163"/>
    </source>
</evidence>
<accession>A0A0J9C9J5</accession>
<dbReference type="Gene3D" id="1.10.8.60">
    <property type="match status" value="1"/>
</dbReference>
<protein>
    <recommendedName>
        <fullName evidence="10">Sigma-54 factor interaction domain-containing protein</fullName>
    </recommendedName>
</protein>
<dbReference type="Gene3D" id="1.10.10.60">
    <property type="entry name" value="Homeodomain-like"/>
    <property type="match status" value="1"/>
</dbReference>
<dbReference type="SUPFAM" id="SSF52540">
    <property type="entry name" value="P-loop containing nucleoside triphosphate hydrolases"/>
    <property type="match status" value="1"/>
</dbReference>
<proteinExistence type="predicted"/>
<evidence type="ECO:0000256" key="3">
    <source>
        <dbReference type="ARBA" id="ARBA00023015"/>
    </source>
</evidence>
<dbReference type="GO" id="GO:0000156">
    <property type="term" value="F:phosphorelay response regulator activity"/>
    <property type="evidence" value="ECO:0007669"/>
    <property type="project" value="InterPro"/>
</dbReference>
<dbReference type="Pfam" id="PF00158">
    <property type="entry name" value="Sigma54_activat"/>
    <property type="match status" value="1"/>
</dbReference>
<evidence type="ECO:0000256" key="5">
    <source>
        <dbReference type="SAM" id="MobiDB-lite"/>
    </source>
</evidence>
<dbReference type="InterPro" id="IPR058031">
    <property type="entry name" value="AAA_lid_NorR"/>
</dbReference>
<dbReference type="Gene3D" id="3.40.50.10660">
    <property type="entry name" value="PrpR receptor domain-like"/>
    <property type="match status" value="1"/>
</dbReference>
<dbReference type="Pfam" id="PF06506">
    <property type="entry name" value="PrpR_N"/>
    <property type="match status" value="1"/>
</dbReference>
<dbReference type="SUPFAM" id="SSF46689">
    <property type="entry name" value="Homeodomain-like"/>
    <property type="match status" value="1"/>
</dbReference>
<dbReference type="InterPro" id="IPR009057">
    <property type="entry name" value="Homeodomain-like_sf"/>
</dbReference>
<reference evidence="8 9" key="1">
    <citation type="submission" date="2011-04" db="EMBL/GenBank/DDBJ databases">
        <title>The Genome Sequence of Clostridium citroniae WAL-19142.</title>
        <authorList>
            <consortium name="The Broad Institute Genome Sequencing Platform"/>
            <person name="Earl A."/>
            <person name="Ward D."/>
            <person name="Feldgarden M."/>
            <person name="Gevers D."/>
            <person name="Warren Y.A."/>
            <person name="Tyrrell K.L."/>
            <person name="Citron D.M."/>
            <person name="Goldstein E.J."/>
            <person name="Daigneault M."/>
            <person name="Allen-Vercoe E."/>
            <person name="Young S.K."/>
            <person name="Zeng Q."/>
            <person name="Gargeya S."/>
            <person name="Fitzgerald M."/>
            <person name="Haas B."/>
            <person name="Abouelleil A."/>
            <person name="Alvarado L."/>
            <person name="Arachchi H.M."/>
            <person name="Berlin A."/>
            <person name="Brown A."/>
            <person name="Chapman S.B."/>
            <person name="Chen Z."/>
            <person name="Dunbar C."/>
            <person name="Freedman E."/>
            <person name="Gearin G."/>
            <person name="Gellesch M."/>
            <person name="Goldberg J."/>
            <person name="Griggs A."/>
            <person name="Gujja S."/>
            <person name="Heilman E.R."/>
            <person name="Heiman D."/>
            <person name="Howarth C."/>
            <person name="Larson L."/>
            <person name="Lui A."/>
            <person name="MacDonald P.J."/>
            <person name="Mehta T."/>
            <person name="Montmayeur A."/>
            <person name="Murphy C."/>
            <person name="Neiman D."/>
            <person name="Pearson M."/>
            <person name="Priest M."/>
            <person name="Roberts A."/>
            <person name="Saif S."/>
            <person name="Shea T."/>
            <person name="Shenoy N."/>
            <person name="Sisk P."/>
            <person name="Stolte C."/>
            <person name="Sykes S."/>
            <person name="White J."/>
            <person name="Yandava C."/>
            <person name="Wortman J."/>
            <person name="Nusbaum C."/>
            <person name="Birren B."/>
        </authorList>
    </citation>
    <scope>NUCLEOTIDE SEQUENCE [LARGE SCALE GENOMIC DNA]</scope>
    <source>
        <strain evidence="8 9">WAL-19142</strain>
    </source>
</reference>
<dbReference type="GeneID" id="93166144"/>
<evidence type="ECO:0000256" key="2">
    <source>
        <dbReference type="ARBA" id="ARBA00022840"/>
    </source>
</evidence>
<dbReference type="Gene3D" id="3.30.450.20">
    <property type="entry name" value="PAS domain"/>
    <property type="match status" value="1"/>
</dbReference>
<dbReference type="RefSeq" id="WP_007868353.1">
    <property type="nucleotide sequence ID" value="NZ_KQ235876.1"/>
</dbReference>
<evidence type="ECO:0000313" key="9">
    <source>
        <dbReference type="Proteomes" id="UP000037392"/>
    </source>
</evidence>
<dbReference type="InterPro" id="IPR002197">
    <property type="entry name" value="HTH_Fis"/>
</dbReference>
<dbReference type="Pfam" id="PF25601">
    <property type="entry name" value="AAA_lid_14"/>
    <property type="match status" value="1"/>
</dbReference>
<evidence type="ECO:0000259" key="7">
    <source>
        <dbReference type="PROSITE" id="PS50112"/>
    </source>
</evidence>
<dbReference type="AlphaFoldDB" id="A0A0J9C9J5"/>
<feature type="domain" description="Sigma-54 factor interaction" evidence="6">
    <location>
        <begin position="329"/>
        <end position="554"/>
    </location>
</feature>
<keyword evidence="1" id="KW-0547">Nucleotide-binding</keyword>
<dbReference type="EMBL" id="ADLK01000013">
    <property type="protein sequence ID" value="KMW21838.1"/>
    <property type="molecule type" value="Genomic_DNA"/>
</dbReference>
<dbReference type="InterPro" id="IPR000014">
    <property type="entry name" value="PAS"/>
</dbReference>
<keyword evidence="2" id="KW-0067">ATP-binding</keyword>
<dbReference type="InterPro" id="IPR035965">
    <property type="entry name" value="PAS-like_dom_sf"/>
</dbReference>
<keyword evidence="4" id="KW-0804">Transcription</keyword>
<dbReference type="InterPro" id="IPR027417">
    <property type="entry name" value="P-loop_NTPase"/>
</dbReference>
<dbReference type="PANTHER" id="PTHR32071:SF57">
    <property type="entry name" value="C4-DICARBOXYLATE TRANSPORT TRANSCRIPTIONAL REGULATORY PROTEIN DCTD"/>
    <property type="match status" value="1"/>
</dbReference>
<dbReference type="InterPro" id="IPR002078">
    <property type="entry name" value="Sigma_54_int"/>
</dbReference>
<keyword evidence="3" id="KW-0805">Transcription regulation</keyword>
<dbReference type="Pfam" id="PF02954">
    <property type="entry name" value="HTH_8"/>
    <property type="match status" value="1"/>
</dbReference>
<dbReference type="SUPFAM" id="SSF159800">
    <property type="entry name" value="PrpR receptor domain-like"/>
    <property type="match status" value="1"/>
</dbReference>
<dbReference type="GO" id="GO:0005524">
    <property type="term" value="F:ATP binding"/>
    <property type="evidence" value="ECO:0007669"/>
    <property type="project" value="UniProtKB-KW"/>
</dbReference>
<dbReference type="SUPFAM" id="SSF55785">
    <property type="entry name" value="PYP-like sensor domain (PAS domain)"/>
    <property type="match status" value="1"/>
</dbReference>
<evidence type="ECO:0000259" key="6">
    <source>
        <dbReference type="PROSITE" id="PS50045"/>
    </source>
</evidence>
<feature type="region of interest" description="Disordered" evidence="5">
    <location>
        <begin position="592"/>
        <end position="621"/>
    </location>
</feature>
<feature type="domain" description="PAS" evidence="7">
    <location>
        <begin position="197"/>
        <end position="267"/>
    </location>
</feature>
<sequence>MSGIAVFVPDQEMYGQVEEILKEKEYHVKVLKVIETEEAVYEARKAISEQGINIIVARGKQLANIRWYTNVAVSEIQMTGQEMGVLVNRAKAAVGKENPKIAVFYWENMLCDTTYFDELYGVRLLRYQFKEDEEWRSVFARACEDHPDIIIGGKSTREAADRQGIPSLAFFSTGESIRTAMDNAESLYRMAQAEQRNYAQFSTILDSSFNGIMKVTNNGTVLVMNRVMEQITGVAEKNAVGMPVGKLFGELDGEILSKVISGGMENYTTFINQGSSTLVMVIEPIMVEGRPEGAILSCNRLKRLEIEEENRLHEQYLRGYVAHGTFEDIEQELPGLKDTIRLAKLYAQSSSPVLIEGYAGPEQDAICQGIHNYSLRKNNPFIAINLAGMSEDQQMKTLFGSADPKGKDVEKGAVWQADKGTLVIQSIDKMTLPVQYHFSKMLRSRRILFNSIENMKIVDIRIIACTSKDIDTCRRLNRMRSDLYYSLNALKIKIPGLCQRPDDMAYLLDSYMKKYMDQYYRYHAITAGARKMLLAYGWPGNTIQMRSFCERMILTVGRRTITEEYVKGLLEELYEHTQEPDYYIQHGLTPPGSQDAAGQMQTGQGMPNGSCPDPAPTNSGRDRIRETIIETLQLCNGNRTLTAKKMGISTTTLWRKMKLYGIEI</sequence>
<dbReference type="InterPro" id="IPR010524">
    <property type="entry name" value="Sig_transdc_resp-reg_PrpR_N"/>
</dbReference>
<dbReference type="PROSITE" id="PS50045">
    <property type="entry name" value="SIGMA54_INTERACT_4"/>
    <property type="match status" value="1"/>
</dbReference>
<dbReference type="GO" id="GO:0006355">
    <property type="term" value="P:regulation of DNA-templated transcription"/>
    <property type="evidence" value="ECO:0007669"/>
    <property type="project" value="InterPro"/>
</dbReference>
<dbReference type="Proteomes" id="UP000037392">
    <property type="component" value="Unassembled WGS sequence"/>
</dbReference>
<dbReference type="SMART" id="SM00091">
    <property type="entry name" value="PAS"/>
    <property type="match status" value="1"/>
</dbReference>
<dbReference type="PANTHER" id="PTHR32071">
    <property type="entry name" value="TRANSCRIPTIONAL REGULATORY PROTEIN"/>
    <property type="match status" value="1"/>
</dbReference>
<evidence type="ECO:0000256" key="1">
    <source>
        <dbReference type="ARBA" id="ARBA00022741"/>
    </source>
</evidence>
<dbReference type="OrthoDB" id="9803970at2"/>
<evidence type="ECO:0000313" key="8">
    <source>
        <dbReference type="EMBL" id="KMW21838.1"/>
    </source>
</evidence>
<gene>
    <name evidence="8" type="ORF">HMPREF9470_01587</name>
</gene>
<dbReference type="Gene3D" id="3.40.50.300">
    <property type="entry name" value="P-loop containing nucleotide triphosphate hydrolases"/>
    <property type="match status" value="1"/>
</dbReference>
<comment type="caution">
    <text evidence="8">The sequence shown here is derived from an EMBL/GenBank/DDBJ whole genome shotgun (WGS) entry which is preliminary data.</text>
</comment>
<dbReference type="PROSITE" id="PS50112">
    <property type="entry name" value="PAS"/>
    <property type="match status" value="1"/>
</dbReference>